<reference evidence="5" key="1">
    <citation type="submission" date="2015-12" db="EMBL/GenBank/DDBJ databases">
        <authorList>
            <person name="Tikhonova T.V."/>
            <person name="Pavlov A.R."/>
            <person name="Beletsky A.V."/>
            <person name="Mardanov A.V."/>
            <person name="Sorokin D.Y."/>
            <person name="Ravin N.V."/>
            <person name="Popov V.O."/>
        </authorList>
    </citation>
    <scope>NUCLEOTIDE SEQUENCE</scope>
    <source>
        <strain evidence="5">DSM 14787</strain>
    </source>
</reference>
<dbReference type="Pfam" id="PF01934">
    <property type="entry name" value="HepT-like"/>
    <property type="match status" value="1"/>
</dbReference>
<name>L0DTP0_THIND</name>
<accession>L0DTP0</accession>
<dbReference type="GO" id="GO:0110001">
    <property type="term" value="C:toxin-antitoxin complex"/>
    <property type="evidence" value="ECO:0007669"/>
    <property type="project" value="InterPro"/>
</dbReference>
<evidence type="ECO:0000313" key="6">
    <source>
        <dbReference type="Proteomes" id="UP000010809"/>
    </source>
</evidence>
<dbReference type="PANTHER" id="PTHR33397">
    <property type="entry name" value="UPF0331 PROTEIN YUTE"/>
    <property type="match status" value="1"/>
</dbReference>
<keyword evidence="1" id="KW-1277">Toxin-antitoxin system</keyword>
<dbReference type="OrthoDB" id="9796612at2"/>
<dbReference type="PATRIC" id="fig|1255043.3.peg.30"/>
<evidence type="ECO:0000256" key="4">
    <source>
        <dbReference type="ARBA" id="ARBA00024207"/>
    </source>
</evidence>
<dbReference type="RefSeq" id="WP_015256909.1">
    <property type="nucleotide sequence ID" value="NC_019902.2"/>
</dbReference>
<dbReference type="KEGG" id="tni:TVNIR_0031"/>
<evidence type="ECO:0008006" key="7">
    <source>
        <dbReference type="Google" id="ProtNLM"/>
    </source>
</evidence>
<dbReference type="PANTHER" id="PTHR33397:SF5">
    <property type="entry name" value="RNASE YUTE-RELATED"/>
    <property type="match status" value="1"/>
</dbReference>
<sequence length="140" mass="15929">MDTALIEKKLAFIQTCVRELKELADPERLAIDVRERRFVEHTLQLAIQAALDAASHWVSARRLGEPETNRALFTMLAEDHVIDRELGETLAAMAGLRNILVHGYQTVNTDKLRDILDHHLGDFERFSAALHASMQYAQRP</sequence>
<dbReference type="InterPro" id="IPR037038">
    <property type="entry name" value="HepT-like_sf"/>
</dbReference>
<dbReference type="eggNOG" id="COG2445">
    <property type="taxonomic scope" value="Bacteria"/>
</dbReference>
<evidence type="ECO:0000256" key="3">
    <source>
        <dbReference type="ARBA" id="ARBA00022801"/>
    </source>
</evidence>
<protein>
    <recommendedName>
        <fullName evidence="7">DUF86 domain-containing protein</fullName>
    </recommendedName>
</protein>
<comment type="similarity">
    <text evidence="4">Belongs to the HepT RNase toxin family.</text>
</comment>
<gene>
    <name evidence="5" type="ordered locus">TVNIR_0031</name>
</gene>
<dbReference type="HOGENOM" id="CLU_142825_1_0_6"/>
<dbReference type="NCBIfam" id="NF047751">
    <property type="entry name" value="HepT_toxin"/>
    <property type="match status" value="1"/>
</dbReference>
<dbReference type="InterPro" id="IPR008201">
    <property type="entry name" value="HepT-like"/>
</dbReference>
<evidence type="ECO:0000256" key="2">
    <source>
        <dbReference type="ARBA" id="ARBA00022722"/>
    </source>
</evidence>
<keyword evidence="6" id="KW-1185">Reference proteome</keyword>
<proteinExistence type="inferred from homology"/>
<dbReference type="STRING" id="1255043.TVNIR_0031"/>
<keyword evidence="3" id="KW-0378">Hydrolase</keyword>
<organism evidence="5 6">
    <name type="scientific">Thioalkalivibrio nitratireducens (strain DSM 14787 / UNIQEM 213 / ALEN2)</name>
    <dbReference type="NCBI Taxonomy" id="1255043"/>
    <lineage>
        <taxon>Bacteria</taxon>
        <taxon>Pseudomonadati</taxon>
        <taxon>Pseudomonadota</taxon>
        <taxon>Gammaproteobacteria</taxon>
        <taxon>Chromatiales</taxon>
        <taxon>Ectothiorhodospiraceae</taxon>
        <taxon>Thioalkalivibrio</taxon>
    </lineage>
</organism>
<dbReference type="AlphaFoldDB" id="L0DTP0"/>
<dbReference type="GO" id="GO:0016787">
    <property type="term" value="F:hydrolase activity"/>
    <property type="evidence" value="ECO:0007669"/>
    <property type="project" value="UniProtKB-KW"/>
</dbReference>
<dbReference type="Gene3D" id="1.20.120.580">
    <property type="entry name" value="bsu32300-like"/>
    <property type="match status" value="1"/>
</dbReference>
<evidence type="ECO:0000313" key="5">
    <source>
        <dbReference type="EMBL" id="AGA31746.1"/>
    </source>
</evidence>
<keyword evidence="2" id="KW-0540">Nuclease</keyword>
<dbReference type="GO" id="GO:0004540">
    <property type="term" value="F:RNA nuclease activity"/>
    <property type="evidence" value="ECO:0007669"/>
    <property type="project" value="InterPro"/>
</dbReference>
<dbReference type="EMBL" id="CP003989">
    <property type="protein sequence ID" value="AGA31746.1"/>
    <property type="molecule type" value="Genomic_DNA"/>
</dbReference>
<dbReference type="Proteomes" id="UP000010809">
    <property type="component" value="Chromosome"/>
</dbReference>
<evidence type="ECO:0000256" key="1">
    <source>
        <dbReference type="ARBA" id="ARBA00022649"/>
    </source>
</evidence>
<dbReference type="InterPro" id="IPR052379">
    <property type="entry name" value="Type_VII_TA_RNase"/>
</dbReference>